<evidence type="ECO:0000313" key="2">
    <source>
        <dbReference type="EnsemblPlants" id="KQJ84809"/>
    </source>
</evidence>
<dbReference type="STRING" id="15368.A0A0Q3P749"/>
<reference evidence="2" key="3">
    <citation type="submission" date="2018-08" db="UniProtKB">
        <authorList>
            <consortium name="EnsemblPlants"/>
        </authorList>
    </citation>
    <scope>IDENTIFICATION</scope>
    <source>
        <strain evidence="2">cv. Bd21</strain>
    </source>
</reference>
<dbReference type="PANTHER" id="PTHR33103:SF45">
    <property type="entry name" value="OS01G0154600 PROTEIN"/>
    <property type="match status" value="1"/>
</dbReference>
<dbReference type="OrthoDB" id="2014278at2759"/>
<dbReference type="InParanoid" id="A0A0Q3P749"/>
<evidence type="ECO:0000313" key="3">
    <source>
        <dbReference type="Proteomes" id="UP000008810"/>
    </source>
</evidence>
<dbReference type="Gramene" id="KQJ84809">
    <property type="protein sequence ID" value="KQJ84809"/>
    <property type="gene ID" value="BRADI_5g22992v3"/>
</dbReference>
<organism evidence="1">
    <name type="scientific">Brachypodium distachyon</name>
    <name type="common">Purple false brome</name>
    <name type="synonym">Trachynia distachya</name>
    <dbReference type="NCBI Taxonomy" id="15368"/>
    <lineage>
        <taxon>Eukaryota</taxon>
        <taxon>Viridiplantae</taxon>
        <taxon>Streptophyta</taxon>
        <taxon>Embryophyta</taxon>
        <taxon>Tracheophyta</taxon>
        <taxon>Spermatophyta</taxon>
        <taxon>Magnoliopsida</taxon>
        <taxon>Liliopsida</taxon>
        <taxon>Poales</taxon>
        <taxon>Poaceae</taxon>
        <taxon>BOP clade</taxon>
        <taxon>Pooideae</taxon>
        <taxon>Stipodae</taxon>
        <taxon>Brachypodieae</taxon>
        <taxon>Brachypodium</taxon>
    </lineage>
</organism>
<dbReference type="FunCoup" id="A0A0Q3P749">
    <property type="interactions" value="23"/>
</dbReference>
<reference evidence="1 2" key="1">
    <citation type="journal article" date="2010" name="Nature">
        <title>Genome sequencing and analysis of the model grass Brachypodium distachyon.</title>
        <authorList>
            <consortium name="International Brachypodium Initiative"/>
        </authorList>
    </citation>
    <scope>NUCLEOTIDE SEQUENCE [LARGE SCALE GENOMIC DNA]</scope>
    <source>
        <strain evidence="1 2">Bd21</strain>
    </source>
</reference>
<sequence length="277" mass="29002">MATDELSMKLLINKESQKVCFTEAGTDVVEFLAGLLSLPLCTMAALLAKEHNMLGSIGSLLGSVEKMGTNYSSKPRHLSPAVSPAALSRLQQLLGAQQKQVSITNGDSTSGCLYGCQGKSGVSNSSNPYGTTSNYASCPYVSRIYGAACQGCGSPMIKVMALVQTGGNDRTSAKTNTMYTIGDDLSVTPASGGVLSGISMLSRCHVKDLSVLQEKTVKIGKEEGMDSLICVCCVGNGNTGAGLVAALKSKTVLTDVFLVSKKKARCKREAEEEVIHI</sequence>
<dbReference type="EMBL" id="CM000884">
    <property type="protein sequence ID" value="KQJ84809.1"/>
    <property type="molecule type" value="Genomic_DNA"/>
</dbReference>
<protein>
    <submittedName>
        <fullName evidence="1 2">Uncharacterized protein</fullName>
    </submittedName>
</protein>
<proteinExistence type="predicted"/>
<dbReference type="AlphaFoldDB" id="A0A0Q3P749"/>
<dbReference type="PANTHER" id="PTHR33103">
    <property type="entry name" value="OS01G0153900 PROTEIN"/>
    <property type="match status" value="1"/>
</dbReference>
<evidence type="ECO:0000313" key="1">
    <source>
        <dbReference type="EMBL" id="KQJ84809.1"/>
    </source>
</evidence>
<dbReference type="Proteomes" id="UP000008810">
    <property type="component" value="Chromosome 5"/>
</dbReference>
<reference evidence="1" key="2">
    <citation type="submission" date="2017-06" db="EMBL/GenBank/DDBJ databases">
        <title>WGS assembly of Brachypodium distachyon.</title>
        <authorList>
            <consortium name="The International Brachypodium Initiative"/>
            <person name="Lucas S."/>
            <person name="Harmon-Smith M."/>
            <person name="Lail K."/>
            <person name="Tice H."/>
            <person name="Grimwood J."/>
            <person name="Bruce D."/>
            <person name="Barry K."/>
            <person name="Shu S."/>
            <person name="Lindquist E."/>
            <person name="Wang M."/>
            <person name="Pitluck S."/>
            <person name="Vogel J.P."/>
            <person name="Garvin D.F."/>
            <person name="Mockler T.C."/>
            <person name="Schmutz J."/>
            <person name="Rokhsar D."/>
            <person name="Bevan M.W."/>
        </authorList>
    </citation>
    <scope>NUCLEOTIDE SEQUENCE</scope>
    <source>
        <strain evidence="1">Bd21</strain>
    </source>
</reference>
<dbReference type="InterPro" id="IPR007750">
    <property type="entry name" value="DUF674"/>
</dbReference>
<keyword evidence="3" id="KW-1185">Reference proteome</keyword>
<accession>A0A0Q3P749</accession>
<dbReference type="Pfam" id="PF05056">
    <property type="entry name" value="DUF674"/>
    <property type="match status" value="1"/>
</dbReference>
<dbReference type="EnsemblPlants" id="KQJ84809">
    <property type="protein sequence ID" value="KQJ84809"/>
    <property type="gene ID" value="BRADI_5g22992v3"/>
</dbReference>
<name>A0A0Q3P749_BRADI</name>
<gene>
    <name evidence="1" type="ORF">BRADI_5g22992v3</name>
</gene>